<name>A0AAD0TU24_9BACT</name>
<sequence length="86" mass="10315">MDNENNEKLEFYLRKIETTFPKKSKLNQRQYCQIEGMSSTTFHEIIKNKELDKLPKFKSKEIIRKNGIPYRSYSFDIFDAAQFLAK</sequence>
<proteinExistence type="predicted"/>
<evidence type="ECO:0000313" key="1">
    <source>
        <dbReference type="EMBL" id="AYJ80511.1"/>
    </source>
</evidence>
<dbReference type="RefSeq" id="WP_105917952.1">
    <property type="nucleotide sequence ID" value="NZ_CP021072.1"/>
</dbReference>
<dbReference type="KEGG" id="acre:ACRYA_1391"/>
<dbReference type="Proteomes" id="UP000273809">
    <property type="component" value="Chromosome"/>
</dbReference>
<dbReference type="GeneID" id="56461607"/>
<organism evidence="1 2">
    <name type="scientific">Aliarcobacter cryaerophilus ATCC 43158</name>
    <dbReference type="NCBI Taxonomy" id="1032070"/>
    <lineage>
        <taxon>Bacteria</taxon>
        <taxon>Pseudomonadati</taxon>
        <taxon>Campylobacterota</taxon>
        <taxon>Epsilonproteobacteria</taxon>
        <taxon>Campylobacterales</taxon>
        <taxon>Arcobacteraceae</taxon>
        <taxon>Aliarcobacter</taxon>
    </lineage>
</organism>
<reference evidence="1 2" key="1">
    <citation type="submission" date="2018-10" db="EMBL/GenBank/DDBJ databases">
        <title>Complete genome sequences of Arcobacter cryaerophilus strains ATCC 43158 and ATCC 49615.</title>
        <authorList>
            <person name="Miller W.G."/>
            <person name="Yee E."/>
            <person name="Bono J.L."/>
        </authorList>
    </citation>
    <scope>NUCLEOTIDE SEQUENCE [LARGE SCALE GENOMIC DNA]</scope>
    <source>
        <strain evidence="1 2">ATCC 43158</strain>
    </source>
</reference>
<accession>A0AAD0TU24</accession>
<dbReference type="AlphaFoldDB" id="A0AAD0TU24"/>
<gene>
    <name evidence="1" type="ORF">ACRYA_1391</name>
</gene>
<protein>
    <submittedName>
        <fullName evidence="1">Uncharacterized protein</fullName>
    </submittedName>
</protein>
<dbReference type="EMBL" id="CP032823">
    <property type="protein sequence ID" value="AYJ80511.1"/>
    <property type="molecule type" value="Genomic_DNA"/>
</dbReference>
<evidence type="ECO:0000313" key="2">
    <source>
        <dbReference type="Proteomes" id="UP000273809"/>
    </source>
</evidence>